<dbReference type="EnsemblPlants" id="Ma04_t34390.1">
    <property type="protein sequence ID" value="Ma04_p34390.1"/>
    <property type="gene ID" value="Ma04_g34390"/>
</dbReference>
<accession>A0A804IX46</accession>
<feature type="region of interest" description="Disordered" evidence="1">
    <location>
        <begin position="1"/>
        <end position="22"/>
    </location>
</feature>
<feature type="compositionally biased region" description="Basic residues" evidence="1">
    <location>
        <begin position="1"/>
        <end position="16"/>
    </location>
</feature>
<dbReference type="SUPFAM" id="SSF53756">
    <property type="entry name" value="UDP-Glycosyltransferase/glycogen phosphorylase"/>
    <property type="match status" value="1"/>
</dbReference>
<organism evidence="2 3">
    <name type="scientific">Musa acuminata subsp. malaccensis</name>
    <name type="common">Wild banana</name>
    <name type="synonym">Musa malaccensis</name>
    <dbReference type="NCBI Taxonomy" id="214687"/>
    <lineage>
        <taxon>Eukaryota</taxon>
        <taxon>Viridiplantae</taxon>
        <taxon>Streptophyta</taxon>
        <taxon>Embryophyta</taxon>
        <taxon>Tracheophyta</taxon>
        <taxon>Spermatophyta</taxon>
        <taxon>Magnoliopsida</taxon>
        <taxon>Liliopsida</taxon>
        <taxon>Zingiberales</taxon>
        <taxon>Musaceae</taxon>
        <taxon>Musa</taxon>
    </lineage>
</organism>
<evidence type="ECO:0000313" key="3">
    <source>
        <dbReference type="Proteomes" id="UP000012960"/>
    </source>
</evidence>
<dbReference type="AlphaFoldDB" id="A0A804IX46"/>
<dbReference type="Gene3D" id="3.40.50.2000">
    <property type="entry name" value="Glycogen Phosphorylase B"/>
    <property type="match status" value="1"/>
</dbReference>
<evidence type="ECO:0000256" key="1">
    <source>
        <dbReference type="SAM" id="MobiDB-lite"/>
    </source>
</evidence>
<reference evidence="2" key="1">
    <citation type="submission" date="2021-05" db="UniProtKB">
        <authorList>
            <consortium name="EnsemblPlants"/>
        </authorList>
    </citation>
    <scope>IDENTIFICATION</scope>
    <source>
        <strain evidence="2">subsp. malaccensis</strain>
    </source>
</reference>
<sequence>MRRRRRRCRKGSRRGRAGGEWCGRRGPHQVRDAKRVELGAGELVVRRAYALMATPYAEQHLNALEMVRELVEIRVERKPGDLVTAEGVERGVRRLMEEGEGGKMVRAKAAEVSLASRRAMESGGSAHATLKGWQRTDTAIR</sequence>
<evidence type="ECO:0000313" key="2">
    <source>
        <dbReference type="EnsemblPlants" id="Ma04_p34390.1"/>
    </source>
</evidence>
<dbReference type="Proteomes" id="UP000012960">
    <property type="component" value="Unplaced"/>
</dbReference>
<name>A0A804IX46_MUSAM</name>
<protein>
    <submittedName>
        <fullName evidence="2">Uncharacterized protein</fullName>
    </submittedName>
</protein>
<dbReference type="InParanoid" id="A0A804IX46"/>
<keyword evidence="3" id="KW-1185">Reference proteome</keyword>
<dbReference type="Gramene" id="Ma04_t34390.1">
    <property type="protein sequence ID" value="Ma04_p34390.1"/>
    <property type="gene ID" value="Ma04_g34390"/>
</dbReference>
<proteinExistence type="predicted"/>